<evidence type="ECO:0000313" key="2">
    <source>
        <dbReference type="EMBL" id="KAF2150058.1"/>
    </source>
</evidence>
<feature type="region of interest" description="Disordered" evidence="1">
    <location>
        <begin position="1"/>
        <end position="50"/>
    </location>
</feature>
<evidence type="ECO:0000313" key="3">
    <source>
        <dbReference type="Proteomes" id="UP000799439"/>
    </source>
</evidence>
<reference evidence="2" key="1">
    <citation type="journal article" date="2020" name="Stud. Mycol.">
        <title>101 Dothideomycetes genomes: a test case for predicting lifestyles and emergence of pathogens.</title>
        <authorList>
            <person name="Haridas S."/>
            <person name="Albert R."/>
            <person name="Binder M."/>
            <person name="Bloem J."/>
            <person name="Labutti K."/>
            <person name="Salamov A."/>
            <person name="Andreopoulos B."/>
            <person name="Baker S."/>
            <person name="Barry K."/>
            <person name="Bills G."/>
            <person name="Bluhm B."/>
            <person name="Cannon C."/>
            <person name="Castanera R."/>
            <person name="Culley D."/>
            <person name="Daum C."/>
            <person name="Ezra D."/>
            <person name="Gonzalez J."/>
            <person name="Henrissat B."/>
            <person name="Kuo A."/>
            <person name="Liang C."/>
            <person name="Lipzen A."/>
            <person name="Lutzoni F."/>
            <person name="Magnuson J."/>
            <person name="Mondo S."/>
            <person name="Nolan M."/>
            <person name="Ohm R."/>
            <person name="Pangilinan J."/>
            <person name="Park H.-J."/>
            <person name="Ramirez L."/>
            <person name="Alfaro M."/>
            <person name="Sun H."/>
            <person name="Tritt A."/>
            <person name="Yoshinaga Y."/>
            <person name="Zwiers L.-H."/>
            <person name="Turgeon B."/>
            <person name="Goodwin S."/>
            <person name="Spatafora J."/>
            <person name="Crous P."/>
            <person name="Grigoriev I."/>
        </authorList>
    </citation>
    <scope>NUCLEOTIDE SEQUENCE</scope>
    <source>
        <strain evidence="2">CBS 260.36</strain>
    </source>
</reference>
<proteinExistence type="predicted"/>
<keyword evidence="3" id="KW-1185">Reference proteome</keyword>
<name>A0A9P4MED3_9PEZI</name>
<accession>A0A9P4MED3</accession>
<feature type="compositionally biased region" description="Polar residues" evidence="1">
    <location>
        <begin position="1"/>
        <end position="11"/>
    </location>
</feature>
<comment type="caution">
    <text evidence="2">The sequence shown here is derived from an EMBL/GenBank/DDBJ whole genome shotgun (WGS) entry which is preliminary data.</text>
</comment>
<dbReference type="Proteomes" id="UP000799439">
    <property type="component" value="Unassembled WGS sequence"/>
</dbReference>
<gene>
    <name evidence="2" type="ORF">K461DRAFT_270592</name>
</gene>
<feature type="compositionally biased region" description="Basic and acidic residues" evidence="1">
    <location>
        <begin position="22"/>
        <end position="50"/>
    </location>
</feature>
<evidence type="ECO:0000256" key="1">
    <source>
        <dbReference type="SAM" id="MobiDB-lite"/>
    </source>
</evidence>
<dbReference type="EMBL" id="ML996090">
    <property type="protein sequence ID" value="KAF2150058.1"/>
    <property type="molecule type" value="Genomic_DNA"/>
</dbReference>
<feature type="region of interest" description="Disordered" evidence="1">
    <location>
        <begin position="138"/>
        <end position="197"/>
    </location>
</feature>
<dbReference type="AlphaFoldDB" id="A0A9P4MED3"/>
<organism evidence="2 3">
    <name type="scientific">Myriangium duriaei CBS 260.36</name>
    <dbReference type="NCBI Taxonomy" id="1168546"/>
    <lineage>
        <taxon>Eukaryota</taxon>
        <taxon>Fungi</taxon>
        <taxon>Dikarya</taxon>
        <taxon>Ascomycota</taxon>
        <taxon>Pezizomycotina</taxon>
        <taxon>Dothideomycetes</taxon>
        <taxon>Dothideomycetidae</taxon>
        <taxon>Myriangiales</taxon>
        <taxon>Myriangiaceae</taxon>
        <taxon>Myriangium</taxon>
    </lineage>
</organism>
<sequence>MGPHSTATDTPQGPKETGGCTEKPKPSKRHPLETEPRHHSPDSNDGESLSHDLHRVNLAEDRSLPTHQESIEFRQMLKDQRAAHRISIFADDQDGDLLGTPIRLTSYHSGFFNQHEIEFVRKDGARNVVPERMKRGSTLDADEVPGPKRYCEPRTPGHLRRTFNPTDTEIPSCNVRRPKPLELDLPRGRSTSRSPRT</sequence>
<feature type="compositionally biased region" description="Low complexity" evidence="1">
    <location>
        <begin position="188"/>
        <end position="197"/>
    </location>
</feature>
<protein>
    <submittedName>
        <fullName evidence="2">Uncharacterized protein</fullName>
    </submittedName>
</protein>